<evidence type="ECO:0000256" key="2">
    <source>
        <dbReference type="SAM" id="MobiDB-lite"/>
    </source>
</evidence>
<dbReference type="Gene3D" id="1.10.287.1490">
    <property type="match status" value="1"/>
</dbReference>
<feature type="coiled-coil region" evidence="1">
    <location>
        <begin position="941"/>
        <end position="1072"/>
    </location>
</feature>
<feature type="coiled-coil region" evidence="1">
    <location>
        <begin position="324"/>
        <end position="497"/>
    </location>
</feature>
<reference evidence="3" key="1">
    <citation type="submission" date="2023-06" db="EMBL/GenBank/DDBJ databases">
        <authorList>
            <person name="Kurt Z."/>
        </authorList>
    </citation>
    <scope>NUCLEOTIDE SEQUENCE</scope>
</reference>
<organism evidence="3">
    <name type="scientific">Hexamita inflata</name>
    <dbReference type="NCBI Taxonomy" id="28002"/>
    <lineage>
        <taxon>Eukaryota</taxon>
        <taxon>Metamonada</taxon>
        <taxon>Diplomonadida</taxon>
        <taxon>Hexamitidae</taxon>
        <taxon>Hexamitinae</taxon>
        <taxon>Hexamita</taxon>
    </lineage>
</organism>
<evidence type="ECO:0000313" key="5">
    <source>
        <dbReference type="Proteomes" id="UP001642409"/>
    </source>
</evidence>
<dbReference type="EMBL" id="CAXDID020000115">
    <property type="protein sequence ID" value="CAL6030305.1"/>
    <property type="molecule type" value="Genomic_DNA"/>
</dbReference>
<reference evidence="4 5" key="2">
    <citation type="submission" date="2024-07" db="EMBL/GenBank/DDBJ databases">
        <authorList>
            <person name="Akdeniz Z."/>
        </authorList>
    </citation>
    <scope>NUCLEOTIDE SEQUENCE [LARGE SCALE GENOMIC DNA]</scope>
</reference>
<keyword evidence="1" id="KW-0175">Coiled coil</keyword>
<protein>
    <submittedName>
        <fullName evidence="4">Hypothetical_protein</fullName>
    </submittedName>
</protein>
<evidence type="ECO:0000313" key="3">
    <source>
        <dbReference type="EMBL" id="CAI9951069.1"/>
    </source>
</evidence>
<proteinExistence type="predicted"/>
<feature type="coiled-coil region" evidence="1">
    <location>
        <begin position="48"/>
        <end position="276"/>
    </location>
</feature>
<name>A0AA86UD78_9EUKA</name>
<gene>
    <name evidence="4" type="ORF">HINF_LOCUS33182</name>
    <name evidence="3" type="ORF">HINF_LOCUS38714</name>
</gene>
<feature type="compositionally biased region" description="Basic and acidic residues" evidence="2">
    <location>
        <begin position="302"/>
        <end position="317"/>
    </location>
</feature>
<feature type="compositionally biased region" description="Polar residues" evidence="2">
    <location>
        <begin position="14"/>
        <end position="41"/>
    </location>
</feature>
<evidence type="ECO:0000256" key="1">
    <source>
        <dbReference type="SAM" id="Coils"/>
    </source>
</evidence>
<dbReference type="Proteomes" id="UP001642409">
    <property type="component" value="Unassembled WGS sequence"/>
</dbReference>
<evidence type="ECO:0000313" key="4">
    <source>
        <dbReference type="EMBL" id="CAL6030305.1"/>
    </source>
</evidence>
<comment type="caution">
    <text evidence="3">The sequence shown here is derived from an EMBL/GenBank/DDBJ whole genome shotgun (WGS) entry which is preliminary data.</text>
</comment>
<feature type="region of interest" description="Disordered" evidence="2">
    <location>
        <begin position="1"/>
        <end position="47"/>
    </location>
</feature>
<accession>A0AA86UD78</accession>
<feature type="region of interest" description="Disordered" evidence="2">
    <location>
        <begin position="296"/>
        <end position="319"/>
    </location>
</feature>
<keyword evidence="5" id="KW-1185">Reference proteome</keyword>
<dbReference type="AlphaFoldDB" id="A0AA86UD78"/>
<sequence>MNQDQFELSAVSEAKQNQNGGLRAQASRSNMMSPQQTNTASKQDDPLVRVLNSQLAQLNNRYDAAKQNIQSLISTVRQVKQERDDKIQVLTNDFNTEIEQLNEQIQVQKRQLLQDQDDFSSNRSEQMRLKQEIKQLKAQIQKLDYELSQAQSAIQHHHVLDAEHAQKLQSQQRVYENQIQEVKHQLAQANIELQSTIENLESSQEQFKRERQQSEQSRTTIQKIKEQLKAQLDEAQSLQLQTEQQNEQIKQKAAALQKLNTELIVTKQNLQNLQHSSETEISALKTFITELKTQKDAQAQKSAEEMKHHQEESEKKNTIQTSEIQQFKAKTEQLTAELSKITAELNLKSSNLQQVTSQLSKTEAKLTKLEENTVDKNIYTQINSERTALLEKLAEVQNDNSSMHVKIQELQNHLEITKESEQQLEGENYEKQAKIDEITEHLQRSNNELEKIENELVVIREQSKMQQSTLQQQSCENSDLKEQIAQLEEELYQNKVQITTKSQMLNEVTEDNQDTKLEMMETFNSIVNLMKKKKQRSFDNKLYPAVIEATENVELLRVAPVQHQSDIITGSEMNIVILEGGLELTQVINQLLAQIAQYETELQEINLLNEQVNHKNEHIFQIGLRKEKELVEYKLKQAELEAEVQKLQDYVQKSTQIAENNLQVQEQQVEQINQKNSKIEQLEDMVDALNKQLEDFKLSYENISHQMQNDNQVKTQQIEALFEENKNIELRNRELLEAKTQLKYTVQSLEDKLQTKTEQFTDATEKIAKLENAIESKSSEFKQEEKQLSQAVQAKQSEILTITQESNQKITQLSSQLSESQFQAQKLQQELEAKQQTIKSYERQSEEKSKEISGLKDVLKEADNHYQQLEYKYGQSKQAMLMLEQQLATQQNDTQKQAEELSKTIQEIVGDGYQEIRSRDSNVQDQLQMYKQKFLSADVQKHDLEVQIKKLKAENKELQEQIEILNDRPEVTIVNPQPVDNQLIIRKHEQQCSTLNEKIQQLEDTNKEILKQKQQLETQNKQLAKKIQELTNDKFQFEQTANLSIAELQQQNEQLKQELQKQINIKAVLEEKIRQHE</sequence>
<dbReference type="EMBL" id="CATOUU010000822">
    <property type="protein sequence ID" value="CAI9951069.1"/>
    <property type="molecule type" value="Genomic_DNA"/>
</dbReference>
<feature type="coiled-coil region" evidence="1">
    <location>
        <begin position="588"/>
        <end position="872"/>
    </location>
</feature>